<sequence>MRSLGLLVAMMAGVTVLVATPAAAQQPPSVTAAPQPATAGGPVTISWGGFVTCRAVSIIFTLDGTQIATAGSASSGSVGATVPAGTTAGSHKLEARSTNTKCGNAGTALRVIVPPPPVTTTTKPPVTVPPVTNPPVTNPPVTTRPPVVTTTTPPTTTTTTDTPSSSSQPPSSSTDALTNPGDGVLVLDKENIQPGDDLTATGTGCPKGANVTLKSLGQDVGKTTADENGTFRSPVKFASIEPGRHKVRAECGIVLVGNVDVTLSSSSGGTTSTLVVLLFFLLVGAAMLRRQFSGLRR</sequence>
<proteinExistence type="predicted"/>
<dbReference type="Proteomes" id="UP000198583">
    <property type="component" value="Unassembled WGS sequence"/>
</dbReference>
<feature type="compositionally biased region" description="Low complexity" evidence="1">
    <location>
        <begin position="139"/>
        <end position="174"/>
    </location>
</feature>
<dbReference type="EMBL" id="FOYL01000008">
    <property type="protein sequence ID" value="SFR25348.1"/>
    <property type="molecule type" value="Genomic_DNA"/>
</dbReference>
<name>A0A1I6F5X1_9PSEU</name>
<protein>
    <submittedName>
        <fullName evidence="4">Uncharacterized protein</fullName>
    </submittedName>
</protein>
<organism evidence="4 5">
    <name type="scientific">Lentzea waywayandensis</name>
    <dbReference type="NCBI Taxonomy" id="84724"/>
    <lineage>
        <taxon>Bacteria</taxon>
        <taxon>Bacillati</taxon>
        <taxon>Actinomycetota</taxon>
        <taxon>Actinomycetes</taxon>
        <taxon>Pseudonocardiales</taxon>
        <taxon>Pseudonocardiaceae</taxon>
        <taxon>Lentzea</taxon>
    </lineage>
</organism>
<evidence type="ECO:0000256" key="3">
    <source>
        <dbReference type="SAM" id="SignalP"/>
    </source>
</evidence>
<gene>
    <name evidence="4" type="ORF">SAMN04488564_108328</name>
</gene>
<evidence type="ECO:0000313" key="5">
    <source>
        <dbReference type="Proteomes" id="UP000198583"/>
    </source>
</evidence>
<accession>A0A1I6F5X1</accession>
<feature type="region of interest" description="Disordered" evidence="1">
    <location>
        <begin position="109"/>
        <end position="182"/>
    </location>
</feature>
<evidence type="ECO:0000256" key="1">
    <source>
        <dbReference type="SAM" id="MobiDB-lite"/>
    </source>
</evidence>
<keyword evidence="3" id="KW-0732">Signal</keyword>
<feature type="transmembrane region" description="Helical" evidence="2">
    <location>
        <begin position="268"/>
        <end position="288"/>
    </location>
</feature>
<keyword evidence="2" id="KW-0812">Transmembrane</keyword>
<keyword evidence="5" id="KW-1185">Reference proteome</keyword>
<feature type="signal peptide" evidence="3">
    <location>
        <begin position="1"/>
        <end position="24"/>
    </location>
</feature>
<keyword evidence="2" id="KW-0472">Membrane</keyword>
<dbReference type="AlphaFoldDB" id="A0A1I6F5X1"/>
<dbReference type="STRING" id="84724.SAMN04488564_108328"/>
<evidence type="ECO:0000256" key="2">
    <source>
        <dbReference type="SAM" id="Phobius"/>
    </source>
</evidence>
<feature type="compositionally biased region" description="Pro residues" evidence="1">
    <location>
        <begin position="126"/>
        <end position="138"/>
    </location>
</feature>
<evidence type="ECO:0000313" key="4">
    <source>
        <dbReference type="EMBL" id="SFR25348.1"/>
    </source>
</evidence>
<keyword evidence="2" id="KW-1133">Transmembrane helix</keyword>
<reference evidence="5" key="1">
    <citation type="submission" date="2016-10" db="EMBL/GenBank/DDBJ databases">
        <authorList>
            <person name="Varghese N."/>
            <person name="Submissions S."/>
        </authorList>
    </citation>
    <scope>NUCLEOTIDE SEQUENCE [LARGE SCALE GENOMIC DNA]</scope>
    <source>
        <strain evidence="5">DSM 44232</strain>
    </source>
</reference>
<feature type="chain" id="PRO_5011779738" evidence="3">
    <location>
        <begin position="25"/>
        <end position="297"/>
    </location>
</feature>